<protein>
    <submittedName>
        <fullName evidence="1">Uncharacterized protein</fullName>
    </submittedName>
</protein>
<comment type="caution">
    <text evidence="1">The sequence shown here is derived from an EMBL/GenBank/DDBJ whole genome shotgun (WGS) entry which is preliminary data.</text>
</comment>
<dbReference type="Proteomes" id="UP000024635">
    <property type="component" value="Unassembled WGS sequence"/>
</dbReference>
<reference evidence="2" key="1">
    <citation type="journal article" date="2015" name="Nat. Genet.">
        <title>The genome and transcriptome of the zoonotic hookworm Ancylostoma ceylanicum identify infection-specific gene families.</title>
        <authorList>
            <person name="Schwarz E.M."/>
            <person name="Hu Y."/>
            <person name="Antoshechkin I."/>
            <person name="Miller M.M."/>
            <person name="Sternberg P.W."/>
            <person name="Aroian R.V."/>
        </authorList>
    </citation>
    <scope>NUCLEOTIDE SEQUENCE</scope>
    <source>
        <strain evidence="2">HY135</strain>
    </source>
</reference>
<evidence type="ECO:0000313" key="1">
    <source>
        <dbReference type="EMBL" id="EYC05619.1"/>
    </source>
</evidence>
<gene>
    <name evidence="1" type="primary">Acey_s0081.g1480</name>
    <name evidence="1" type="ORF">Y032_0081g1480</name>
</gene>
<keyword evidence="2" id="KW-1185">Reference proteome</keyword>
<organism evidence="1 2">
    <name type="scientific">Ancylostoma ceylanicum</name>
    <dbReference type="NCBI Taxonomy" id="53326"/>
    <lineage>
        <taxon>Eukaryota</taxon>
        <taxon>Metazoa</taxon>
        <taxon>Ecdysozoa</taxon>
        <taxon>Nematoda</taxon>
        <taxon>Chromadorea</taxon>
        <taxon>Rhabditida</taxon>
        <taxon>Rhabditina</taxon>
        <taxon>Rhabditomorpha</taxon>
        <taxon>Strongyloidea</taxon>
        <taxon>Ancylostomatidae</taxon>
        <taxon>Ancylostomatinae</taxon>
        <taxon>Ancylostoma</taxon>
    </lineage>
</organism>
<accession>A0A016TRG9</accession>
<dbReference type="AlphaFoldDB" id="A0A016TRG9"/>
<proteinExistence type="predicted"/>
<dbReference type="EMBL" id="JARK01001417">
    <property type="protein sequence ID" value="EYC05619.1"/>
    <property type="molecule type" value="Genomic_DNA"/>
</dbReference>
<sequence>MTTQKLSNDIPEGHLLRPYPVHCTSKSFVFSNVYLFPYYSNPLICKSKPIKCQYWRQRRRRGSQLFYPVQRSTYLHWCVCLQVC</sequence>
<name>A0A016TRG9_9BILA</name>
<evidence type="ECO:0000313" key="2">
    <source>
        <dbReference type="Proteomes" id="UP000024635"/>
    </source>
</evidence>